<dbReference type="GO" id="GO:0005777">
    <property type="term" value="C:peroxisome"/>
    <property type="evidence" value="ECO:0007669"/>
    <property type="project" value="TreeGrafter"/>
</dbReference>
<evidence type="ECO:0000256" key="4">
    <source>
        <dbReference type="ARBA" id="ARBA00048009"/>
    </source>
</evidence>
<name>A0AAD1XQA5_EUPCR</name>
<dbReference type="FunFam" id="3.40.50.720:FF:000084">
    <property type="entry name" value="Short-chain dehydrogenase reductase"/>
    <property type="match status" value="1"/>
</dbReference>
<accession>A0AAD1XQA5</accession>
<keyword evidence="2" id="KW-0560">Oxidoreductase</keyword>
<reference evidence="6" key="1">
    <citation type="submission" date="2023-07" db="EMBL/GenBank/DDBJ databases">
        <authorList>
            <consortium name="AG Swart"/>
            <person name="Singh M."/>
            <person name="Singh A."/>
            <person name="Seah K."/>
            <person name="Emmerich C."/>
        </authorList>
    </citation>
    <scope>NUCLEOTIDE SEQUENCE</scope>
    <source>
        <strain evidence="6">DP1</strain>
    </source>
</reference>
<comment type="catalytic activity">
    <reaction evidence="4">
        <text>a (2E,4E)-dienoyl-CoA + NADPH + H(+) = a 4,5-saturated-(3E)-enoyl-CoA + NADP(+)</text>
        <dbReference type="Rhea" id="RHEA:45912"/>
        <dbReference type="ChEBI" id="CHEBI:15378"/>
        <dbReference type="ChEBI" id="CHEBI:57783"/>
        <dbReference type="ChEBI" id="CHEBI:58349"/>
        <dbReference type="ChEBI" id="CHEBI:85101"/>
        <dbReference type="ChEBI" id="CHEBI:85493"/>
        <dbReference type="EC" id="1.3.1.124"/>
    </reaction>
</comment>
<dbReference type="InterPro" id="IPR045017">
    <property type="entry name" value="DECR2-like"/>
</dbReference>
<protein>
    <recommendedName>
        <fullName evidence="3">2,4-dienoyl-CoA reductase [(3E)-enoyl-CoA-producing]</fullName>
        <ecNumber evidence="3">1.3.1.124</ecNumber>
    </recommendedName>
</protein>
<dbReference type="GO" id="GO:0008670">
    <property type="term" value="F:2,4-dienoyl-CoA reductase (NADPH) activity"/>
    <property type="evidence" value="ECO:0007669"/>
    <property type="project" value="InterPro"/>
</dbReference>
<sequence>MEKSIFNPELLSGKVAFITGGSNGGMLQDIAKIFLLHSAKGVVLVARKKEKLQKVVDQLTPFAAKGSECIGLTADVRDTESVHEAVSQTLEKFGTIDILVNGAAGNFLCPADMLSLKGFKTVLDIDSGGTFNASKEVFSQAFKQQRSGVIINITANLHYGGTPMMIHAGSAKAAVDATTKHLAVEWGPYGVRVMGLCPGFIDGTEGMARLSDMDSIGDKKKAAQSREKGVKTDDAMTDLVPLGRLGSGEDIAKGALYLASDASSYLTGSILMVDGGATLTCPNFVMHSPKFVEMYAAPRKAKI</sequence>
<keyword evidence="1" id="KW-0521">NADP</keyword>
<gene>
    <name evidence="6" type="ORF">ECRASSUSDP1_LOCUS18359</name>
</gene>
<organism evidence="6 7">
    <name type="scientific">Euplotes crassus</name>
    <dbReference type="NCBI Taxonomy" id="5936"/>
    <lineage>
        <taxon>Eukaryota</taxon>
        <taxon>Sar</taxon>
        <taxon>Alveolata</taxon>
        <taxon>Ciliophora</taxon>
        <taxon>Intramacronucleata</taxon>
        <taxon>Spirotrichea</taxon>
        <taxon>Hypotrichia</taxon>
        <taxon>Euplotida</taxon>
        <taxon>Euplotidae</taxon>
        <taxon>Moneuplotes</taxon>
    </lineage>
</organism>
<evidence type="ECO:0000313" key="7">
    <source>
        <dbReference type="Proteomes" id="UP001295684"/>
    </source>
</evidence>
<dbReference type="PRINTS" id="PR00081">
    <property type="entry name" value="GDHRDH"/>
</dbReference>
<dbReference type="Pfam" id="PF13561">
    <property type="entry name" value="adh_short_C2"/>
    <property type="match status" value="1"/>
</dbReference>
<dbReference type="InterPro" id="IPR036291">
    <property type="entry name" value="NAD(P)-bd_dom_sf"/>
</dbReference>
<dbReference type="AlphaFoldDB" id="A0AAD1XQA5"/>
<dbReference type="EMBL" id="CAMPGE010018574">
    <property type="protein sequence ID" value="CAI2376980.1"/>
    <property type="molecule type" value="Genomic_DNA"/>
</dbReference>
<dbReference type="SUPFAM" id="SSF51735">
    <property type="entry name" value="NAD(P)-binding Rossmann-fold domains"/>
    <property type="match status" value="1"/>
</dbReference>
<dbReference type="CDD" id="cd05369">
    <property type="entry name" value="TER_DECR_SDR_a"/>
    <property type="match status" value="1"/>
</dbReference>
<proteinExistence type="predicted"/>
<evidence type="ECO:0000256" key="2">
    <source>
        <dbReference type="ARBA" id="ARBA00023002"/>
    </source>
</evidence>
<dbReference type="PANTHER" id="PTHR43296:SF2">
    <property type="entry name" value="PEROXISOMAL 2,4-DIENOYL-COA REDUCTASE [(3E)-ENOYL-COA-PRODUCING]"/>
    <property type="match status" value="1"/>
</dbReference>
<dbReference type="GO" id="GO:0009062">
    <property type="term" value="P:fatty acid catabolic process"/>
    <property type="evidence" value="ECO:0007669"/>
    <property type="project" value="InterPro"/>
</dbReference>
<dbReference type="InterPro" id="IPR002347">
    <property type="entry name" value="SDR_fam"/>
</dbReference>
<evidence type="ECO:0000256" key="3">
    <source>
        <dbReference type="ARBA" id="ARBA00026117"/>
    </source>
</evidence>
<comment type="caution">
    <text evidence="6">The sequence shown here is derived from an EMBL/GenBank/DDBJ whole genome shotgun (WGS) entry which is preliminary data.</text>
</comment>
<evidence type="ECO:0000256" key="5">
    <source>
        <dbReference type="ARBA" id="ARBA00048340"/>
    </source>
</evidence>
<dbReference type="Proteomes" id="UP001295684">
    <property type="component" value="Unassembled WGS sequence"/>
</dbReference>
<dbReference type="EC" id="1.3.1.124" evidence="3"/>
<evidence type="ECO:0000313" key="6">
    <source>
        <dbReference type="EMBL" id="CAI2376980.1"/>
    </source>
</evidence>
<dbReference type="Gene3D" id="3.40.50.720">
    <property type="entry name" value="NAD(P)-binding Rossmann-like Domain"/>
    <property type="match status" value="1"/>
</dbReference>
<comment type="catalytic activity">
    <reaction evidence="5">
        <text>a (2E,4Z)-dienoyl-CoA + NADPH + H(+) = a 4,5-saturated-(3E)-enoyl-CoA + NADP(+)</text>
        <dbReference type="Rhea" id="RHEA:61892"/>
        <dbReference type="ChEBI" id="CHEBI:15378"/>
        <dbReference type="ChEBI" id="CHEBI:57783"/>
        <dbReference type="ChEBI" id="CHEBI:58349"/>
        <dbReference type="ChEBI" id="CHEBI:85099"/>
        <dbReference type="ChEBI" id="CHEBI:85493"/>
        <dbReference type="EC" id="1.3.1.124"/>
    </reaction>
</comment>
<keyword evidence="7" id="KW-1185">Reference proteome</keyword>
<dbReference type="PANTHER" id="PTHR43296">
    <property type="entry name" value="PEROXISOMAL 2,4-DIENOYL-COA REDUCTASE"/>
    <property type="match status" value="1"/>
</dbReference>
<evidence type="ECO:0000256" key="1">
    <source>
        <dbReference type="ARBA" id="ARBA00022857"/>
    </source>
</evidence>